<gene>
    <name evidence="1" type="ORF">M0R45_034108</name>
</gene>
<organism evidence="1 2">
    <name type="scientific">Rubus argutus</name>
    <name type="common">Southern blackberry</name>
    <dbReference type="NCBI Taxonomy" id="59490"/>
    <lineage>
        <taxon>Eukaryota</taxon>
        <taxon>Viridiplantae</taxon>
        <taxon>Streptophyta</taxon>
        <taxon>Embryophyta</taxon>
        <taxon>Tracheophyta</taxon>
        <taxon>Spermatophyta</taxon>
        <taxon>Magnoliopsida</taxon>
        <taxon>eudicotyledons</taxon>
        <taxon>Gunneridae</taxon>
        <taxon>Pentapetalae</taxon>
        <taxon>rosids</taxon>
        <taxon>fabids</taxon>
        <taxon>Rosales</taxon>
        <taxon>Rosaceae</taxon>
        <taxon>Rosoideae</taxon>
        <taxon>Rosoideae incertae sedis</taxon>
        <taxon>Rubus</taxon>
    </lineage>
</organism>
<dbReference type="EMBL" id="JBEDUW010000007">
    <property type="protein sequence ID" value="KAK9910133.1"/>
    <property type="molecule type" value="Genomic_DNA"/>
</dbReference>
<proteinExistence type="predicted"/>
<reference evidence="1 2" key="1">
    <citation type="journal article" date="2023" name="G3 (Bethesda)">
        <title>A chromosome-length genome assembly and annotation of blackberry (Rubus argutus, cv. 'Hillquist').</title>
        <authorList>
            <person name="Bruna T."/>
            <person name="Aryal R."/>
            <person name="Dudchenko O."/>
            <person name="Sargent D.J."/>
            <person name="Mead D."/>
            <person name="Buti M."/>
            <person name="Cavallini A."/>
            <person name="Hytonen T."/>
            <person name="Andres J."/>
            <person name="Pham M."/>
            <person name="Weisz D."/>
            <person name="Mascagni F."/>
            <person name="Usai G."/>
            <person name="Natali L."/>
            <person name="Bassil N."/>
            <person name="Fernandez G.E."/>
            <person name="Lomsadze A."/>
            <person name="Armour M."/>
            <person name="Olukolu B."/>
            <person name="Poorten T."/>
            <person name="Britton C."/>
            <person name="Davik J."/>
            <person name="Ashrafi H."/>
            <person name="Aiden E.L."/>
            <person name="Borodovsky M."/>
            <person name="Worthington M."/>
        </authorList>
    </citation>
    <scope>NUCLEOTIDE SEQUENCE [LARGE SCALE GENOMIC DNA]</scope>
    <source>
        <strain evidence="1">PI 553951</strain>
    </source>
</reference>
<dbReference type="Proteomes" id="UP001457282">
    <property type="component" value="Unassembled WGS sequence"/>
</dbReference>
<sequence length="100" mass="11258">MIFNRKPYYRLSANWVHERDGFRELGRTGLGVKRMATSSCMGLGVLSSTGSLPQSIPIIECRFRSKSAFDSFCIASEAFYDYGRRRSLTRSAAIASHELI</sequence>
<protein>
    <submittedName>
        <fullName evidence="1">Uncharacterized protein</fullName>
    </submittedName>
</protein>
<evidence type="ECO:0000313" key="2">
    <source>
        <dbReference type="Proteomes" id="UP001457282"/>
    </source>
</evidence>
<evidence type="ECO:0000313" key="1">
    <source>
        <dbReference type="EMBL" id="KAK9910133.1"/>
    </source>
</evidence>
<name>A0AAW1VTC2_RUBAR</name>
<dbReference type="AlphaFoldDB" id="A0AAW1VTC2"/>
<comment type="caution">
    <text evidence="1">The sequence shown here is derived from an EMBL/GenBank/DDBJ whole genome shotgun (WGS) entry which is preliminary data.</text>
</comment>
<keyword evidence="2" id="KW-1185">Reference proteome</keyword>
<accession>A0AAW1VTC2</accession>